<evidence type="ECO:0000256" key="4">
    <source>
        <dbReference type="ARBA" id="ARBA00023136"/>
    </source>
</evidence>
<dbReference type="InterPro" id="IPR006214">
    <property type="entry name" value="Bax_inhibitor_1-related"/>
</dbReference>
<dbReference type="PANTHER" id="PTHR23291">
    <property type="entry name" value="BAX INHIBITOR-RELATED"/>
    <property type="match status" value="1"/>
</dbReference>
<dbReference type="AlphaFoldDB" id="A0A6H5GN02"/>
<evidence type="ECO:0000256" key="5">
    <source>
        <dbReference type="RuleBase" id="RU004379"/>
    </source>
</evidence>
<name>A0A6H5GN02_9HEMI</name>
<keyword evidence="3 5" id="KW-1133">Transmembrane helix</keyword>
<protein>
    <submittedName>
        <fullName evidence="6">Uncharacterized protein</fullName>
    </submittedName>
</protein>
<feature type="transmembrane region" description="Helical" evidence="5">
    <location>
        <begin position="135"/>
        <end position="152"/>
    </location>
</feature>
<evidence type="ECO:0000256" key="3">
    <source>
        <dbReference type="ARBA" id="ARBA00022989"/>
    </source>
</evidence>
<keyword evidence="8" id="KW-1185">Reference proteome</keyword>
<dbReference type="PANTHER" id="PTHR23291:SF47">
    <property type="entry name" value="TRANSMEMBRANE BAX INHIBITOR MOTIF CONTAINING 7"/>
    <property type="match status" value="1"/>
</dbReference>
<dbReference type="Proteomes" id="UP000479000">
    <property type="component" value="Unassembled WGS sequence"/>
</dbReference>
<dbReference type="EMBL" id="CADCXU010013332">
    <property type="protein sequence ID" value="CAB0003123.1"/>
    <property type="molecule type" value="Genomic_DNA"/>
</dbReference>
<sequence>MQFWWPLQIFFSFGDRGFLMFLRLIILAAVMSIVLIVVLACCESVRRTAPMNFIMLFLFTLVEGFLLGVVSSTYSKESVILAVSLTALITFLLTVFSFQTKFDVTGWGTGLFIILFIFTIVGFIAGFFMPGRTWQLVYGGIGAAIFCLYIIYDTQLMMGGKHKYALSPEEYVFASLNLYLDIVNLFLLLLSIFGDRN</sequence>
<evidence type="ECO:0000256" key="2">
    <source>
        <dbReference type="ARBA" id="ARBA00022692"/>
    </source>
</evidence>
<proteinExistence type="inferred from homology"/>
<keyword evidence="4 5" id="KW-0472">Membrane</keyword>
<evidence type="ECO:0000313" key="6">
    <source>
        <dbReference type="EMBL" id="CAB0003123.1"/>
    </source>
</evidence>
<keyword evidence="2 5" id="KW-0812">Transmembrane</keyword>
<gene>
    <name evidence="6" type="ORF">NTEN_LOCUS8766</name>
    <name evidence="7" type="ORF">NTEN_LOCUS8768</name>
</gene>
<feature type="transmembrane region" description="Helical" evidence="5">
    <location>
        <begin position="80"/>
        <end position="98"/>
    </location>
</feature>
<feature type="transmembrane region" description="Helical" evidence="5">
    <location>
        <begin position="20"/>
        <end position="41"/>
    </location>
</feature>
<dbReference type="EMBL" id="CADCXU010013333">
    <property type="protein sequence ID" value="CAB0003128.1"/>
    <property type="molecule type" value="Genomic_DNA"/>
</dbReference>
<organism evidence="6 8">
    <name type="scientific">Nesidiocoris tenuis</name>
    <dbReference type="NCBI Taxonomy" id="355587"/>
    <lineage>
        <taxon>Eukaryota</taxon>
        <taxon>Metazoa</taxon>
        <taxon>Ecdysozoa</taxon>
        <taxon>Arthropoda</taxon>
        <taxon>Hexapoda</taxon>
        <taxon>Insecta</taxon>
        <taxon>Pterygota</taxon>
        <taxon>Neoptera</taxon>
        <taxon>Paraneoptera</taxon>
        <taxon>Hemiptera</taxon>
        <taxon>Heteroptera</taxon>
        <taxon>Panheteroptera</taxon>
        <taxon>Cimicomorpha</taxon>
        <taxon>Miridae</taxon>
        <taxon>Dicyphina</taxon>
        <taxon>Nesidiocoris</taxon>
    </lineage>
</organism>
<feature type="transmembrane region" description="Helical" evidence="5">
    <location>
        <begin position="110"/>
        <end position="129"/>
    </location>
</feature>
<evidence type="ECO:0000313" key="8">
    <source>
        <dbReference type="Proteomes" id="UP000479000"/>
    </source>
</evidence>
<evidence type="ECO:0000313" key="7">
    <source>
        <dbReference type="EMBL" id="CAB0003128.1"/>
    </source>
</evidence>
<dbReference type="OrthoDB" id="6626720at2759"/>
<reference evidence="6 8" key="1">
    <citation type="submission" date="2020-02" db="EMBL/GenBank/DDBJ databases">
        <authorList>
            <person name="Ferguson B K."/>
        </authorList>
    </citation>
    <scope>NUCLEOTIDE SEQUENCE [LARGE SCALE GENOMIC DNA]</scope>
</reference>
<comment type="similarity">
    <text evidence="5">Belongs to the BI1 family.</text>
</comment>
<dbReference type="GO" id="GO:0016020">
    <property type="term" value="C:membrane"/>
    <property type="evidence" value="ECO:0007669"/>
    <property type="project" value="UniProtKB-SubCell"/>
</dbReference>
<evidence type="ECO:0000256" key="1">
    <source>
        <dbReference type="ARBA" id="ARBA00004141"/>
    </source>
</evidence>
<dbReference type="Pfam" id="PF01027">
    <property type="entry name" value="Bax1-I"/>
    <property type="match status" value="1"/>
</dbReference>
<accession>A0A6H5GN02</accession>
<feature type="transmembrane region" description="Helical" evidence="5">
    <location>
        <begin position="53"/>
        <end position="74"/>
    </location>
</feature>
<feature type="transmembrane region" description="Helical" evidence="5">
    <location>
        <begin position="172"/>
        <end position="193"/>
    </location>
</feature>
<comment type="subcellular location">
    <subcellularLocation>
        <location evidence="1">Membrane</location>
        <topology evidence="1">Multi-pass membrane protein</topology>
    </subcellularLocation>
</comment>